<dbReference type="Proteomes" id="UP000253551">
    <property type="component" value="Unassembled WGS sequence"/>
</dbReference>
<organism evidence="1 2">
    <name type="scientific">Rhizopus stolonifer</name>
    <name type="common">Rhizopus nigricans</name>
    <dbReference type="NCBI Taxonomy" id="4846"/>
    <lineage>
        <taxon>Eukaryota</taxon>
        <taxon>Fungi</taxon>
        <taxon>Fungi incertae sedis</taxon>
        <taxon>Mucoromycota</taxon>
        <taxon>Mucoromycotina</taxon>
        <taxon>Mucoromycetes</taxon>
        <taxon>Mucorales</taxon>
        <taxon>Mucorineae</taxon>
        <taxon>Rhizopodaceae</taxon>
        <taxon>Rhizopus</taxon>
    </lineage>
</organism>
<sequence>MLHLSPDSTGWPPLAEYRRLNRQLFSWKEDLPEDFRFRPENLDHRQQSASTQQLAVWINAHATWYLSMMILHRGSLAYIDRDLPEDQYRRVMESVKICHNCV</sequence>
<comment type="caution">
    <text evidence="1">The sequence shown here is derived from an EMBL/GenBank/DDBJ whole genome shotgun (WGS) entry which is preliminary data.</text>
</comment>
<evidence type="ECO:0000313" key="1">
    <source>
        <dbReference type="EMBL" id="RCH84126.1"/>
    </source>
</evidence>
<name>A0A367J2H7_RHIST</name>
<accession>A0A367J2H7</accession>
<keyword evidence="2" id="KW-1185">Reference proteome</keyword>
<protein>
    <submittedName>
        <fullName evidence="1">Uncharacterized protein</fullName>
    </submittedName>
</protein>
<dbReference type="AlphaFoldDB" id="A0A367J2H7"/>
<reference evidence="1 2" key="1">
    <citation type="journal article" date="2018" name="G3 (Bethesda)">
        <title>Phylogenetic and Phylogenomic Definition of Rhizopus Species.</title>
        <authorList>
            <person name="Gryganskyi A.P."/>
            <person name="Golan J."/>
            <person name="Dolatabadi S."/>
            <person name="Mondo S."/>
            <person name="Robb S."/>
            <person name="Idnurm A."/>
            <person name="Muszewska A."/>
            <person name="Steczkiewicz K."/>
            <person name="Masonjones S."/>
            <person name="Liao H.L."/>
            <person name="Gajdeczka M.T."/>
            <person name="Anike F."/>
            <person name="Vuek A."/>
            <person name="Anishchenko I.M."/>
            <person name="Voigt K."/>
            <person name="de Hoog G.S."/>
            <person name="Smith M.E."/>
            <person name="Heitman J."/>
            <person name="Vilgalys R."/>
            <person name="Stajich J.E."/>
        </authorList>
    </citation>
    <scope>NUCLEOTIDE SEQUENCE [LARGE SCALE GENOMIC DNA]</scope>
    <source>
        <strain evidence="1 2">LSU 92-RS-03</strain>
    </source>
</reference>
<dbReference type="STRING" id="4846.A0A367J2H7"/>
<evidence type="ECO:0000313" key="2">
    <source>
        <dbReference type="Proteomes" id="UP000253551"/>
    </source>
</evidence>
<proteinExistence type="predicted"/>
<dbReference type="EMBL" id="PJQM01004535">
    <property type="protein sequence ID" value="RCH84126.1"/>
    <property type="molecule type" value="Genomic_DNA"/>
</dbReference>
<gene>
    <name evidence="1" type="ORF">CU098_009449</name>
</gene>